<dbReference type="HAMAP" id="MF_00983">
    <property type="entry name" value="PriA"/>
    <property type="match status" value="1"/>
</dbReference>
<feature type="binding site" evidence="12">
    <location>
        <position position="439"/>
    </location>
    <ligand>
        <name>Zn(2+)</name>
        <dbReference type="ChEBI" id="CHEBI:29105"/>
        <label>1</label>
    </ligand>
</feature>
<dbReference type="GO" id="GO:0043138">
    <property type="term" value="F:3'-5' DNA helicase activity"/>
    <property type="evidence" value="ECO:0007669"/>
    <property type="project" value="UniProtKB-EC"/>
</dbReference>
<dbReference type="GO" id="GO:0003677">
    <property type="term" value="F:DNA binding"/>
    <property type="evidence" value="ECO:0007669"/>
    <property type="project" value="UniProtKB-UniRule"/>
</dbReference>
<dbReference type="Pfam" id="PF18074">
    <property type="entry name" value="PriA_C"/>
    <property type="match status" value="1"/>
</dbReference>
<evidence type="ECO:0000256" key="1">
    <source>
        <dbReference type="ARBA" id="ARBA00022515"/>
    </source>
</evidence>
<keyword evidence="3 12" id="KW-0479">Metal-binding</keyword>
<dbReference type="CDD" id="cd17929">
    <property type="entry name" value="DEXHc_priA"/>
    <property type="match status" value="1"/>
</dbReference>
<evidence type="ECO:0000256" key="4">
    <source>
        <dbReference type="ARBA" id="ARBA00022741"/>
    </source>
</evidence>
<dbReference type="InterPro" id="IPR014001">
    <property type="entry name" value="Helicase_ATP-bd"/>
</dbReference>
<feature type="binding site" evidence="12">
    <location>
        <position position="482"/>
    </location>
    <ligand>
        <name>Zn(2+)</name>
        <dbReference type="ChEBI" id="CHEBI:29105"/>
        <label>1</label>
    </ligand>
</feature>
<comment type="function">
    <text evidence="12">Initiates the restart of stalled replication forks, which reloads the replicative helicase on sites other than the origin of replication. Recognizes and binds to abandoned replication forks and remodels them to uncover a helicase loading site. Promotes assembly of the primosome at these replication forks.</text>
</comment>
<dbReference type="InterPro" id="IPR011545">
    <property type="entry name" value="DEAD/DEAH_box_helicase_dom"/>
</dbReference>
<dbReference type="GO" id="GO:0016887">
    <property type="term" value="F:ATP hydrolysis activity"/>
    <property type="evidence" value="ECO:0007669"/>
    <property type="project" value="RHEA"/>
</dbReference>
<reference evidence="15 16" key="1">
    <citation type="journal article" date="2018" name="Genome Biol. Evol.">
        <title>Cladogenesis and Genomic Streamlining in Extracellular Endosymbionts of Tropical Stink Bugs.</title>
        <authorList>
            <person name="Otero-Bravo A."/>
            <person name="Goffredi S."/>
            <person name="Sabree Z.L."/>
        </authorList>
    </citation>
    <scope>NUCLEOTIDE SEQUENCE [LARGE SCALE GENOMIC DNA]</scope>
    <source>
        <strain evidence="15 16">SoET</strain>
    </source>
</reference>
<evidence type="ECO:0000256" key="8">
    <source>
        <dbReference type="ARBA" id="ARBA00022840"/>
    </source>
</evidence>
<dbReference type="PROSITE" id="PS51194">
    <property type="entry name" value="HELICASE_CTER"/>
    <property type="match status" value="1"/>
</dbReference>
<feature type="domain" description="Helicase ATP-binding" evidence="13">
    <location>
        <begin position="214"/>
        <end position="380"/>
    </location>
</feature>
<sequence length="736" mass="85081">MSIVQIALPVPLNRLFNYIYPEDVKPVIGSRVRVTFCNRQMIGIIVSLYENNNLDYLQDKKIRNIEDILDEESLFSSSLWKLLQWAADYYHAPLGAVLSHAIPVLLRQGKSINYDLKWLWKLTEKGNLTRIESLKNAPIQQKALKLLRQRPIICDNIKKNHDITNKIMHNLHSKGLCTLKKNYFSLQNWSDNFIIKGEKPKLNKEQIIAINTIRKEDKKYSPWLLAGITSSGKTEVYLQIVENILIRSKQALILVPEIGLTIQTVNVFRERFNAPIDLLHSALNNKERLAVWLRARRGENAIIIGTRSALFTPLARPGIIIIDEEHDSSYKQQDGWRYQARDLAVYRAYKENIPIIMGSATPAIETLYNVSIGKYRQLNLLHRAGNAKLVIQQVIDIKGATLIGGLSPVLINKIKCHLHAKNQVLLFLNRRGFAPLLLCHECSWIAECQNCDHKYTLHRYKSQLRCHYCNHKEIIPNMCPRCNVKNLIPVGIGTEQIEDKLSNLFPSIKIIRIDQDTIRNKDSLKKYIDNINRGEPCILIGTQMITKGHHFPNVTLVSLLNVDGALFSSDFRATERFAQLYTQVSGRAGRADKQGEVLLQTYYPKHPLLKTLLNKGYFSFANQILLERKTLLLPPWTSHILLRAEDYDSKKVVEMLQKSRDLLENISSQDKFIWFMGPSPSLQHKKNKRWRWHLLIQHPSRKYLQQLIKRSLPLIYDLVPESRKVKFIIDIDPNEF</sequence>
<dbReference type="GO" id="GO:1990077">
    <property type="term" value="C:primosome complex"/>
    <property type="evidence" value="ECO:0007669"/>
    <property type="project" value="UniProtKB-UniRule"/>
</dbReference>
<dbReference type="Proteomes" id="UP000296034">
    <property type="component" value="Unassembled WGS sequence"/>
</dbReference>
<dbReference type="InterPro" id="IPR048949">
    <property type="entry name" value="WHD_PriA"/>
</dbReference>
<gene>
    <name evidence="12" type="primary">priA</name>
    <name evidence="15" type="ORF">CRV11_01535</name>
</gene>
<dbReference type="Pfam" id="PF21213">
    <property type="entry name" value="WHD_PriA"/>
    <property type="match status" value="1"/>
</dbReference>
<proteinExistence type="inferred from homology"/>
<evidence type="ECO:0000256" key="12">
    <source>
        <dbReference type="HAMAP-Rule" id="MF_00983"/>
    </source>
</evidence>
<dbReference type="InterPro" id="IPR041236">
    <property type="entry name" value="PriA_C"/>
</dbReference>
<comment type="subunit">
    <text evidence="12">Component of the replication restart primosome.</text>
</comment>
<dbReference type="GO" id="GO:0006270">
    <property type="term" value="P:DNA replication initiation"/>
    <property type="evidence" value="ECO:0007669"/>
    <property type="project" value="TreeGrafter"/>
</dbReference>
<accession>A0A2P5SZ63</accession>
<dbReference type="InterPro" id="IPR005259">
    <property type="entry name" value="PriA"/>
</dbReference>
<dbReference type="EMBL" id="PDKS01000001">
    <property type="protein sequence ID" value="PPI87590.1"/>
    <property type="molecule type" value="Genomic_DNA"/>
</dbReference>
<dbReference type="Gene3D" id="3.40.50.300">
    <property type="entry name" value="P-loop containing nucleotide triphosphate hydrolases"/>
    <property type="match status" value="2"/>
</dbReference>
<dbReference type="SMART" id="SM00487">
    <property type="entry name" value="DEXDc"/>
    <property type="match status" value="1"/>
</dbReference>
<name>A0A2P5SZ63_9GAMM</name>
<comment type="similarity">
    <text evidence="12">Belongs to the helicase family. PriA subfamily.</text>
</comment>
<dbReference type="NCBIfam" id="NF004067">
    <property type="entry name" value="PRK05580.1-4"/>
    <property type="match status" value="1"/>
</dbReference>
<evidence type="ECO:0000259" key="13">
    <source>
        <dbReference type="PROSITE" id="PS51192"/>
    </source>
</evidence>
<evidence type="ECO:0000256" key="7">
    <source>
        <dbReference type="ARBA" id="ARBA00022833"/>
    </source>
</evidence>
<evidence type="ECO:0000256" key="11">
    <source>
        <dbReference type="ARBA" id="ARBA00048988"/>
    </source>
</evidence>
<evidence type="ECO:0000313" key="16">
    <source>
        <dbReference type="Proteomes" id="UP000296034"/>
    </source>
</evidence>
<dbReference type="Gene3D" id="3.40.1440.60">
    <property type="entry name" value="PriA, 3(prime) DNA-binding domain"/>
    <property type="match status" value="1"/>
</dbReference>
<dbReference type="InterPro" id="IPR040498">
    <property type="entry name" value="PriA_CRR"/>
</dbReference>
<protein>
    <recommendedName>
        <fullName evidence="12">Replication restart protein PriA</fullName>
    </recommendedName>
    <alternativeName>
        <fullName evidence="12">ATP-dependent DNA helicase PriA</fullName>
        <ecNumber evidence="12">5.6.2.4</ecNumber>
    </alternativeName>
    <alternativeName>
        <fullName evidence="12">DNA 3'-5' helicase PriA</fullName>
    </alternativeName>
</protein>
<organism evidence="15 16">
    <name type="scientific">Candidatus Pantoea edessiphila</name>
    <dbReference type="NCBI Taxonomy" id="2044610"/>
    <lineage>
        <taxon>Bacteria</taxon>
        <taxon>Pseudomonadati</taxon>
        <taxon>Pseudomonadota</taxon>
        <taxon>Gammaproteobacteria</taxon>
        <taxon>Enterobacterales</taxon>
        <taxon>Erwiniaceae</taxon>
        <taxon>Pantoea</taxon>
    </lineage>
</organism>
<feature type="binding site" evidence="12">
    <location>
        <position position="469"/>
    </location>
    <ligand>
        <name>Zn(2+)</name>
        <dbReference type="ChEBI" id="CHEBI:29105"/>
        <label>2</label>
    </ligand>
</feature>
<keyword evidence="10 12" id="KW-0413">Isomerase</keyword>
<keyword evidence="6 12" id="KW-0347">Helicase</keyword>
<keyword evidence="4 12" id="KW-0547">Nucleotide-binding</keyword>
<dbReference type="InterPro" id="IPR041222">
    <property type="entry name" value="PriA_3primeBD"/>
</dbReference>
<dbReference type="SMART" id="SM00490">
    <property type="entry name" value="HELICc"/>
    <property type="match status" value="1"/>
</dbReference>
<dbReference type="GO" id="GO:0005524">
    <property type="term" value="F:ATP binding"/>
    <property type="evidence" value="ECO:0007669"/>
    <property type="project" value="UniProtKB-UniRule"/>
</dbReference>
<feature type="binding site" evidence="12">
    <location>
        <position position="448"/>
    </location>
    <ligand>
        <name>Zn(2+)</name>
        <dbReference type="ChEBI" id="CHEBI:29105"/>
        <label>2</label>
    </ligand>
</feature>
<evidence type="ECO:0000256" key="10">
    <source>
        <dbReference type="ARBA" id="ARBA00023235"/>
    </source>
</evidence>
<dbReference type="Pfam" id="PF18319">
    <property type="entry name" value="Zn_ribbon_PriA"/>
    <property type="match status" value="1"/>
</dbReference>
<dbReference type="PROSITE" id="PS51192">
    <property type="entry name" value="HELICASE_ATP_BIND_1"/>
    <property type="match status" value="1"/>
</dbReference>
<dbReference type="NCBIfam" id="NF004065">
    <property type="entry name" value="PRK05580.1-1"/>
    <property type="match status" value="1"/>
</dbReference>
<evidence type="ECO:0000256" key="9">
    <source>
        <dbReference type="ARBA" id="ARBA00023125"/>
    </source>
</evidence>
<dbReference type="CDD" id="cd18804">
    <property type="entry name" value="SF2_C_priA"/>
    <property type="match status" value="1"/>
</dbReference>
<dbReference type="InterPro" id="IPR027417">
    <property type="entry name" value="P-loop_NTPase"/>
</dbReference>
<dbReference type="RefSeq" id="WP_136131585.1">
    <property type="nucleotide sequence ID" value="NZ_PDKS01000001.1"/>
</dbReference>
<evidence type="ECO:0000256" key="6">
    <source>
        <dbReference type="ARBA" id="ARBA00022806"/>
    </source>
</evidence>
<keyword evidence="2 12" id="KW-0235">DNA replication</keyword>
<dbReference type="InterPro" id="IPR001650">
    <property type="entry name" value="Helicase_C-like"/>
</dbReference>
<evidence type="ECO:0000256" key="2">
    <source>
        <dbReference type="ARBA" id="ARBA00022705"/>
    </source>
</evidence>
<dbReference type="GO" id="GO:0006269">
    <property type="term" value="P:DNA replication, synthesis of primer"/>
    <property type="evidence" value="ECO:0007669"/>
    <property type="project" value="UniProtKB-KW"/>
</dbReference>
<dbReference type="GO" id="GO:0006310">
    <property type="term" value="P:DNA recombination"/>
    <property type="evidence" value="ECO:0007669"/>
    <property type="project" value="InterPro"/>
</dbReference>
<dbReference type="PANTHER" id="PTHR30580:SF0">
    <property type="entry name" value="PRIMOSOMAL PROTEIN N"/>
    <property type="match status" value="1"/>
</dbReference>
<evidence type="ECO:0000313" key="15">
    <source>
        <dbReference type="EMBL" id="PPI87590.1"/>
    </source>
</evidence>
<dbReference type="Pfam" id="PF00271">
    <property type="entry name" value="Helicase_C"/>
    <property type="match status" value="1"/>
</dbReference>
<dbReference type="GO" id="GO:0008270">
    <property type="term" value="F:zinc ion binding"/>
    <property type="evidence" value="ECO:0007669"/>
    <property type="project" value="UniProtKB-UniRule"/>
</dbReference>
<dbReference type="OrthoDB" id="9759544at2"/>
<comment type="catalytic activity">
    <reaction evidence="11 12">
        <text>ATP + H2O = ADP + phosphate + H(+)</text>
        <dbReference type="Rhea" id="RHEA:13065"/>
        <dbReference type="ChEBI" id="CHEBI:15377"/>
        <dbReference type="ChEBI" id="CHEBI:15378"/>
        <dbReference type="ChEBI" id="CHEBI:30616"/>
        <dbReference type="ChEBI" id="CHEBI:43474"/>
        <dbReference type="ChEBI" id="CHEBI:456216"/>
        <dbReference type="EC" id="5.6.2.4"/>
    </reaction>
</comment>
<feature type="binding site" evidence="12">
    <location>
        <position position="442"/>
    </location>
    <ligand>
        <name>Zn(2+)</name>
        <dbReference type="ChEBI" id="CHEBI:29105"/>
        <label>1</label>
    </ligand>
</feature>
<dbReference type="InterPro" id="IPR042115">
    <property type="entry name" value="PriA_3primeBD_sf"/>
</dbReference>
<dbReference type="GO" id="GO:0006302">
    <property type="term" value="P:double-strand break repair"/>
    <property type="evidence" value="ECO:0007669"/>
    <property type="project" value="InterPro"/>
</dbReference>
<comment type="caution">
    <text evidence="15">The sequence shown here is derived from an EMBL/GenBank/DDBJ whole genome shotgun (WGS) entry which is preliminary data.</text>
</comment>
<feature type="binding site" evidence="12">
    <location>
        <position position="451"/>
    </location>
    <ligand>
        <name>Zn(2+)</name>
        <dbReference type="ChEBI" id="CHEBI:29105"/>
        <label>2</label>
    </ligand>
</feature>
<comment type="catalytic activity">
    <reaction evidence="12">
        <text>Couples ATP hydrolysis with the unwinding of duplex DNA by translocating in the 3'-5' direction.</text>
        <dbReference type="EC" id="5.6.2.4"/>
    </reaction>
</comment>
<dbReference type="Pfam" id="PF00270">
    <property type="entry name" value="DEAD"/>
    <property type="match status" value="1"/>
</dbReference>
<keyword evidence="8 12" id="KW-0067">ATP-binding</keyword>
<keyword evidence="5 12" id="KW-0378">Hydrolase</keyword>
<dbReference type="Pfam" id="PF17764">
    <property type="entry name" value="PriA_3primeBD"/>
    <property type="match status" value="1"/>
</dbReference>
<keyword evidence="9 12" id="KW-0238">DNA-binding</keyword>
<feature type="domain" description="Helicase C-terminal" evidence="14">
    <location>
        <begin position="463"/>
        <end position="632"/>
    </location>
</feature>
<keyword evidence="7 12" id="KW-0862">Zinc</keyword>
<evidence type="ECO:0000256" key="3">
    <source>
        <dbReference type="ARBA" id="ARBA00022723"/>
    </source>
</evidence>
<comment type="cofactor">
    <cofactor evidence="12">
        <name>Zn(2+)</name>
        <dbReference type="ChEBI" id="CHEBI:29105"/>
    </cofactor>
    <text evidence="12">Binds 2 zinc ions per subunit.</text>
</comment>
<feature type="binding site" evidence="12">
    <location>
        <position position="466"/>
    </location>
    <ligand>
        <name>Zn(2+)</name>
        <dbReference type="ChEBI" id="CHEBI:29105"/>
        <label>2</label>
    </ligand>
</feature>
<keyword evidence="1 12" id="KW-0639">Primosome</keyword>
<dbReference type="PANTHER" id="PTHR30580">
    <property type="entry name" value="PRIMOSOMAL PROTEIN N"/>
    <property type="match status" value="1"/>
</dbReference>
<dbReference type="NCBIfam" id="TIGR00595">
    <property type="entry name" value="priA"/>
    <property type="match status" value="1"/>
</dbReference>
<dbReference type="FunFam" id="3.40.1440.60:FF:000001">
    <property type="entry name" value="Primosomal protein N"/>
    <property type="match status" value="1"/>
</dbReference>
<evidence type="ECO:0000259" key="14">
    <source>
        <dbReference type="PROSITE" id="PS51194"/>
    </source>
</evidence>
<dbReference type="AlphaFoldDB" id="A0A2P5SZ63"/>
<dbReference type="FunFam" id="3.40.50.300:FF:000489">
    <property type="entry name" value="Primosome assembly protein PriA"/>
    <property type="match status" value="1"/>
</dbReference>
<dbReference type="SUPFAM" id="SSF52540">
    <property type="entry name" value="P-loop containing nucleoside triphosphate hydrolases"/>
    <property type="match status" value="2"/>
</dbReference>
<dbReference type="EC" id="5.6.2.4" evidence="12"/>
<evidence type="ECO:0000256" key="5">
    <source>
        <dbReference type="ARBA" id="ARBA00022801"/>
    </source>
</evidence>
<feature type="binding site" evidence="12">
    <location>
        <position position="479"/>
    </location>
    <ligand>
        <name>Zn(2+)</name>
        <dbReference type="ChEBI" id="CHEBI:29105"/>
        <label>1</label>
    </ligand>
</feature>